<keyword evidence="1" id="KW-0472">Membrane</keyword>
<dbReference type="InParanoid" id="A8X2U1"/>
<reference evidence="2 3" key="2">
    <citation type="journal article" date="2011" name="PLoS Genet.">
        <title>Caenorhabditis briggsae recombinant inbred line genotypes reveal inter-strain incompatibility and the evolution of recombination.</title>
        <authorList>
            <person name="Ross J.A."/>
            <person name="Koboldt D.C."/>
            <person name="Staisch J.E."/>
            <person name="Chamberlin H.M."/>
            <person name="Gupta B.P."/>
            <person name="Miller R.D."/>
            <person name="Baird S.E."/>
            <person name="Haag E.S."/>
        </authorList>
    </citation>
    <scope>NUCLEOTIDE SEQUENCE [LARGE SCALE GENOMIC DNA]</scope>
    <source>
        <strain evidence="2 3">AF16</strain>
    </source>
</reference>
<dbReference type="KEGG" id="cbr:CBG_06675"/>
<gene>
    <name evidence="2 4" type="ORF">CBG06675</name>
    <name evidence="2" type="ORF">CBG_06675</name>
</gene>
<feature type="transmembrane region" description="Helical" evidence="1">
    <location>
        <begin position="398"/>
        <end position="418"/>
    </location>
</feature>
<evidence type="ECO:0000313" key="2">
    <source>
        <dbReference type="EMBL" id="CAP26951.1"/>
    </source>
</evidence>
<protein>
    <submittedName>
        <fullName evidence="2">Protein CBG06675</fullName>
    </submittedName>
</protein>
<evidence type="ECO:0000256" key="1">
    <source>
        <dbReference type="SAM" id="Phobius"/>
    </source>
</evidence>
<dbReference type="EMBL" id="HE601320">
    <property type="protein sequence ID" value="CAP26951.1"/>
    <property type="molecule type" value="Genomic_DNA"/>
</dbReference>
<dbReference type="GeneID" id="8589585"/>
<organism evidence="2 3">
    <name type="scientific">Caenorhabditis briggsae</name>
    <dbReference type="NCBI Taxonomy" id="6238"/>
    <lineage>
        <taxon>Eukaryota</taxon>
        <taxon>Metazoa</taxon>
        <taxon>Ecdysozoa</taxon>
        <taxon>Nematoda</taxon>
        <taxon>Chromadorea</taxon>
        <taxon>Rhabditida</taxon>
        <taxon>Rhabditina</taxon>
        <taxon>Rhabditomorpha</taxon>
        <taxon>Rhabditoidea</taxon>
        <taxon>Rhabditidae</taxon>
        <taxon>Peloderinae</taxon>
        <taxon>Caenorhabditis</taxon>
    </lineage>
</organism>
<keyword evidence="1" id="KW-1133">Transmembrane helix</keyword>
<keyword evidence="1" id="KW-0812">Transmembrane</keyword>
<reference evidence="2 3" key="1">
    <citation type="journal article" date="2003" name="PLoS Biol.">
        <title>The genome sequence of Caenorhabditis briggsae: a platform for comparative genomics.</title>
        <authorList>
            <person name="Stein L.D."/>
            <person name="Bao Z."/>
            <person name="Blasiar D."/>
            <person name="Blumenthal T."/>
            <person name="Brent M.R."/>
            <person name="Chen N."/>
            <person name="Chinwalla A."/>
            <person name="Clarke L."/>
            <person name="Clee C."/>
            <person name="Coghlan A."/>
            <person name="Coulson A."/>
            <person name="D'Eustachio P."/>
            <person name="Fitch D.H."/>
            <person name="Fulton L.A."/>
            <person name="Fulton R.E."/>
            <person name="Griffiths-Jones S."/>
            <person name="Harris T.W."/>
            <person name="Hillier L.W."/>
            <person name="Kamath R."/>
            <person name="Kuwabara P.E."/>
            <person name="Mardis E.R."/>
            <person name="Marra M.A."/>
            <person name="Miner T.L."/>
            <person name="Minx P."/>
            <person name="Mullikin J.C."/>
            <person name="Plumb R.W."/>
            <person name="Rogers J."/>
            <person name="Schein J.E."/>
            <person name="Sohrmann M."/>
            <person name="Spieth J."/>
            <person name="Stajich J.E."/>
            <person name="Wei C."/>
            <person name="Willey D."/>
            <person name="Wilson R.K."/>
            <person name="Durbin R."/>
            <person name="Waterston R.H."/>
        </authorList>
    </citation>
    <scope>NUCLEOTIDE SEQUENCE [LARGE SCALE GENOMIC DNA]</scope>
    <source>
        <strain evidence="2 3">AF16</strain>
    </source>
</reference>
<accession>A8X2U1</accession>
<dbReference type="Proteomes" id="UP000008549">
    <property type="component" value="Unassembled WGS sequence"/>
</dbReference>
<dbReference type="RefSeq" id="XP_002647587.1">
    <property type="nucleotide sequence ID" value="XM_002647541.1"/>
</dbReference>
<dbReference type="CTD" id="8589585"/>
<evidence type="ECO:0000313" key="4">
    <source>
        <dbReference type="WormBase" id="CBG06675"/>
    </source>
</evidence>
<name>A8X2U1_CAEBR</name>
<evidence type="ECO:0000313" key="3">
    <source>
        <dbReference type="Proteomes" id="UP000008549"/>
    </source>
</evidence>
<sequence length="428" mass="50550">MHKAFSRNRDARVHIRKESQRLGYPSVVSVFQNLSKEKRDELADKYPLFYKLEKRIPYHWDFVGHIVFDLFFKTWKLRHLITFAKFRMYGFFYTTTLLPLEFREWLREKLNHKDGTGIHRDSVPFLNRAGTVINYFFVEYIATSHIIRTTVPLMINNLAVNFHIGDEYFPNFFKQFEKSKIRNLDFNAETMPDFMNDEELLQTVFEDMTKLTVKNVRVFAHMVPTASLQRLWTMKAQTMELRDEFTSGPRFLQVCEDLRSGKVPFNRFQYTGYVRMTGDQFDGFWNQVKERVGFGIDDDVRVNGNSIHFKTSDGNLGIEMGFKKLMFPFNCYQLSAKMDKEKDNSWKFQLPATVSCFLPKIKRTINHLLYINVIQISIVIPLITFPIVFLLFNVLIGSYIMVLILAALHANCVVVFYLTMRLVLAEWH</sequence>
<dbReference type="WormBase" id="CBG06675">
    <property type="protein sequence ID" value="CBP44455"/>
    <property type="gene ID" value="WBGene00028918"/>
</dbReference>
<feature type="transmembrane region" description="Helical" evidence="1">
    <location>
        <begin position="368"/>
        <end position="392"/>
    </location>
</feature>
<keyword evidence="3" id="KW-1185">Reference proteome</keyword>
<dbReference type="AlphaFoldDB" id="A8X2U1"/>
<proteinExistence type="predicted"/>
<dbReference type="HOGENOM" id="CLU_641296_0_0_1"/>